<evidence type="ECO:0000256" key="8">
    <source>
        <dbReference type="SAM" id="MobiDB-lite"/>
    </source>
</evidence>
<evidence type="ECO:0000259" key="10">
    <source>
        <dbReference type="PROSITE" id="PS50089"/>
    </source>
</evidence>
<dbReference type="PROSITE" id="PS50089">
    <property type="entry name" value="ZF_RING_2"/>
    <property type="match status" value="1"/>
</dbReference>
<reference evidence="11" key="1">
    <citation type="submission" date="2020-07" db="EMBL/GenBank/DDBJ databases">
        <title>Genome sequence and genetic diversity analysis of an under-domesticated orphan crop, white fonio (Digitaria exilis).</title>
        <authorList>
            <person name="Bennetzen J.L."/>
            <person name="Chen S."/>
            <person name="Ma X."/>
            <person name="Wang X."/>
            <person name="Yssel A.E.J."/>
            <person name="Chaluvadi S.R."/>
            <person name="Johnson M."/>
            <person name="Gangashetty P."/>
            <person name="Hamidou F."/>
            <person name="Sanogo M.D."/>
            <person name="Zwaenepoel A."/>
            <person name="Wallace J."/>
            <person name="Van De Peer Y."/>
            <person name="Van Deynze A."/>
        </authorList>
    </citation>
    <scope>NUCLEOTIDE SEQUENCE</scope>
    <source>
        <tissue evidence="11">Leaves</tissue>
    </source>
</reference>
<feature type="domain" description="RING-type" evidence="10">
    <location>
        <begin position="655"/>
        <end position="697"/>
    </location>
</feature>
<evidence type="ECO:0000313" key="12">
    <source>
        <dbReference type="Proteomes" id="UP000636709"/>
    </source>
</evidence>
<keyword evidence="4 7" id="KW-0863">Zinc-finger</keyword>
<dbReference type="InterPro" id="IPR013083">
    <property type="entry name" value="Znf_RING/FYVE/PHD"/>
</dbReference>
<protein>
    <recommendedName>
        <fullName evidence="2">RING-type E3 ubiquitin transferase</fullName>
        <ecNumber evidence="2">2.3.2.27</ecNumber>
    </recommendedName>
</protein>
<dbReference type="PANTHER" id="PTHR14155:SF627">
    <property type="entry name" value="OS06G0192800 PROTEIN"/>
    <property type="match status" value="1"/>
</dbReference>
<keyword evidence="3" id="KW-0479">Metal-binding</keyword>
<evidence type="ECO:0000256" key="1">
    <source>
        <dbReference type="ARBA" id="ARBA00000900"/>
    </source>
</evidence>
<evidence type="ECO:0000256" key="4">
    <source>
        <dbReference type="ARBA" id="ARBA00022771"/>
    </source>
</evidence>
<evidence type="ECO:0000256" key="6">
    <source>
        <dbReference type="ARBA" id="ARBA00024209"/>
    </source>
</evidence>
<dbReference type="Gene3D" id="3.30.40.10">
    <property type="entry name" value="Zinc/RING finger domain, C3HC4 (zinc finger)"/>
    <property type="match status" value="1"/>
</dbReference>
<dbReference type="GO" id="GO:0008270">
    <property type="term" value="F:zinc ion binding"/>
    <property type="evidence" value="ECO:0007669"/>
    <property type="project" value="UniProtKB-KW"/>
</dbReference>
<feature type="compositionally biased region" description="Polar residues" evidence="8">
    <location>
        <begin position="1"/>
        <end position="12"/>
    </location>
</feature>
<evidence type="ECO:0000313" key="11">
    <source>
        <dbReference type="EMBL" id="KAF8719508.1"/>
    </source>
</evidence>
<feature type="region of interest" description="Disordered" evidence="8">
    <location>
        <begin position="1"/>
        <end position="23"/>
    </location>
</feature>
<dbReference type="Pfam" id="PF13639">
    <property type="entry name" value="zf-RING_2"/>
    <property type="match status" value="1"/>
</dbReference>
<dbReference type="EC" id="2.3.2.27" evidence="2"/>
<gene>
    <name evidence="11" type="ORF">HU200_024233</name>
</gene>
<dbReference type="EMBL" id="JACEFO010001700">
    <property type="protein sequence ID" value="KAF8719508.1"/>
    <property type="molecule type" value="Genomic_DNA"/>
</dbReference>
<name>A0A835EW05_9POAL</name>
<evidence type="ECO:0000256" key="2">
    <source>
        <dbReference type="ARBA" id="ARBA00012483"/>
    </source>
</evidence>
<proteinExistence type="inferred from homology"/>
<feature type="region of interest" description="Disordered" evidence="8">
    <location>
        <begin position="616"/>
        <end position="645"/>
    </location>
</feature>
<dbReference type="InterPro" id="IPR001841">
    <property type="entry name" value="Znf_RING"/>
</dbReference>
<comment type="caution">
    <text evidence="11">The sequence shown here is derived from an EMBL/GenBank/DDBJ whole genome shotgun (WGS) entry which is preliminary data.</text>
</comment>
<feature type="transmembrane region" description="Helical" evidence="9">
    <location>
        <begin position="384"/>
        <end position="408"/>
    </location>
</feature>
<dbReference type="SMART" id="SM00184">
    <property type="entry name" value="RING"/>
    <property type="match status" value="1"/>
</dbReference>
<dbReference type="GO" id="GO:0061630">
    <property type="term" value="F:ubiquitin protein ligase activity"/>
    <property type="evidence" value="ECO:0007669"/>
    <property type="project" value="UniProtKB-EC"/>
</dbReference>
<evidence type="ECO:0000256" key="5">
    <source>
        <dbReference type="ARBA" id="ARBA00022833"/>
    </source>
</evidence>
<dbReference type="InterPro" id="IPR053238">
    <property type="entry name" value="RING-H2_zinc_finger"/>
</dbReference>
<organism evidence="11 12">
    <name type="scientific">Digitaria exilis</name>
    <dbReference type="NCBI Taxonomy" id="1010633"/>
    <lineage>
        <taxon>Eukaryota</taxon>
        <taxon>Viridiplantae</taxon>
        <taxon>Streptophyta</taxon>
        <taxon>Embryophyta</taxon>
        <taxon>Tracheophyta</taxon>
        <taxon>Spermatophyta</taxon>
        <taxon>Magnoliopsida</taxon>
        <taxon>Liliopsida</taxon>
        <taxon>Poales</taxon>
        <taxon>Poaceae</taxon>
        <taxon>PACMAD clade</taxon>
        <taxon>Panicoideae</taxon>
        <taxon>Panicodae</taxon>
        <taxon>Paniceae</taxon>
        <taxon>Anthephorinae</taxon>
        <taxon>Digitaria</taxon>
    </lineage>
</organism>
<dbReference type="OrthoDB" id="8062037at2759"/>
<keyword evidence="12" id="KW-1185">Reference proteome</keyword>
<dbReference type="GO" id="GO:0016567">
    <property type="term" value="P:protein ubiquitination"/>
    <property type="evidence" value="ECO:0007669"/>
    <property type="project" value="UniProtKB-UniPathway"/>
</dbReference>
<evidence type="ECO:0000256" key="3">
    <source>
        <dbReference type="ARBA" id="ARBA00022723"/>
    </source>
</evidence>
<evidence type="ECO:0000256" key="7">
    <source>
        <dbReference type="PROSITE-ProRule" id="PRU00175"/>
    </source>
</evidence>
<feature type="compositionally biased region" description="Low complexity" evidence="8">
    <location>
        <begin position="13"/>
        <end position="23"/>
    </location>
</feature>
<dbReference type="SUPFAM" id="SSF57850">
    <property type="entry name" value="RING/U-box"/>
    <property type="match status" value="1"/>
</dbReference>
<keyword evidence="9" id="KW-1133">Transmembrane helix</keyword>
<accession>A0A835EW05</accession>
<feature type="transmembrane region" description="Helical" evidence="9">
    <location>
        <begin position="554"/>
        <end position="576"/>
    </location>
</feature>
<dbReference type="Proteomes" id="UP000636709">
    <property type="component" value="Unassembled WGS sequence"/>
</dbReference>
<comment type="catalytic activity">
    <reaction evidence="1">
        <text>S-ubiquitinyl-[E2 ubiquitin-conjugating enzyme]-L-cysteine + [acceptor protein]-L-lysine = [E2 ubiquitin-conjugating enzyme]-L-cysteine + N(6)-ubiquitinyl-[acceptor protein]-L-lysine.</text>
        <dbReference type="EC" id="2.3.2.27"/>
    </reaction>
</comment>
<dbReference type="PANTHER" id="PTHR14155">
    <property type="entry name" value="RING FINGER DOMAIN-CONTAINING"/>
    <property type="match status" value="1"/>
</dbReference>
<comment type="similarity">
    <text evidence="6">Belongs to the RING-type zinc finger family. ATL subfamily.</text>
</comment>
<sequence length="1087" mass="118146">MDQVSRSVGPSHQQGHPIQQQQQQLLPWSHANFRIGHALALASFDLYPDQDQRISLVDLLISCCSRNRRDVQSTGSHDFPPVRLPRHSPADAQASAVAGQEEILPAYLHVLCDAGQDTATFACILGCIRTSAAVPPELSSPRPVSSPHSLAAPCRMQRRQARQPPDPAASGYAQADNLSYSPLRCTTRPGEKHRQIARYIARGKRRFILPLIAVPRRARPGIFSQGTAHGSPSLCPLIIHAPLQRATDMDDDLQHYSGLAAREGPMLHGLFPFVALPALSLEASKKVAFAGRHRQMTLDCTLHQHGEFVCRALLRERNHAQRHIWTHGLAYGAQRTATSIKRLSTFGLVRLNALTVVYDGTVQATQTTRSSRAVGTRLKIQRHFLAPSVCFLVVIRCGLAIATLAWLLPHWLTADAHYYWRAVACSLSPTLKGTALPLSNFINHHTPIPFHATPLTAIALAALVAKLASPGPPPRRATRHRSTCSQACRSFVVDVTTGSVVIACVCERVGVQHRRRGTTMAEQEGAAGGSQQVVMRWRYGDVGDSNFAVHGRAVPLLVGLLCAVVFFVALCLYLRWRCHHYTPDPEAADASSSSLPAATSPGLDADAIRGLPVTLYHPASSPRRPRLVIPAGNKGDTGGEDDGEADDHADAAALCSICISALVAGEKVKVLPPCGHCFHPDCVDAWLRSQASCPLCRCLLAAGAAKPAGAVNGSDDAGPSCRRPPQDPGFESARHLMMAAMTASDLLVVRECVCCLKQQPVRGLPRLPSPEFFGGRRGPPGSCTRFCPRGGGHHAPTNADLLSLVTRPAICERRRARRSALVRLSCARWMWLTPTITSRKYHLHFPISALLRCASNPQTDSTPPLFSPAGRPVVGLPHASFDVVTCVQGTGTPPRCPRARSRTVAELASCLRSPLPPPLTSSPLPAALRTCLCLRFHRPAATARREHEENGGGPQPPLPTAAAACRSRLPTTAAVGRRSLGFENWEWGLREKRSREGERCSASAFALRSRPCVDQGFFYRTGRPNRRPAVAVNRSGWTGYRWKPNEFKFPVSPVRTADRWLGKNGHRLADRLDRLADRFGRLAGLVA</sequence>
<dbReference type="AlphaFoldDB" id="A0A835EW05"/>
<keyword evidence="9" id="KW-0472">Membrane</keyword>
<keyword evidence="5" id="KW-0862">Zinc</keyword>
<evidence type="ECO:0000256" key="9">
    <source>
        <dbReference type="SAM" id="Phobius"/>
    </source>
</evidence>
<dbReference type="UniPathway" id="UPA00143"/>
<keyword evidence="9" id="KW-0812">Transmembrane</keyword>